<reference evidence="3 4" key="1">
    <citation type="journal article" date="2018" name="New Phytol.">
        <title>Comparative genomics and transcriptomics depict ericoid mycorrhizal fungi as versatile saprotrophs and plant mutualists.</title>
        <authorList>
            <person name="Martino E."/>
            <person name="Morin E."/>
            <person name="Grelet G.A."/>
            <person name="Kuo A."/>
            <person name="Kohler A."/>
            <person name="Daghino S."/>
            <person name="Barry K.W."/>
            <person name="Cichocki N."/>
            <person name="Clum A."/>
            <person name="Dockter R.B."/>
            <person name="Hainaut M."/>
            <person name="Kuo R.C."/>
            <person name="LaButti K."/>
            <person name="Lindahl B.D."/>
            <person name="Lindquist E.A."/>
            <person name="Lipzen A."/>
            <person name="Khouja H.R."/>
            <person name="Magnuson J."/>
            <person name="Murat C."/>
            <person name="Ohm R.A."/>
            <person name="Singer S.W."/>
            <person name="Spatafora J.W."/>
            <person name="Wang M."/>
            <person name="Veneault-Fourrey C."/>
            <person name="Henrissat B."/>
            <person name="Grigoriev I.V."/>
            <person name="Martin F.M."/>
            <person name="Perotto S."/>
        </authorList>
    </citation>
    <scope>NUCLEOTIDE SEQUENCE [LARGE SCALE GENOMIC DNA]</scope>
    <source>
        <strain evidence="3 4">ATCC 22711</strain>
    </source>
</reference>
<evidence type="ECO:0000256" key="2">
    <source>
        <dbReference type="SAM" id="Phobius"/>
    </source>
</evidence>
<dbReference type="STRING" id="857342.A0A2T3AUN9"/>
<dbReference type="PANTHER" id="PTHR48174">
    <property type="entry name" value="DUF946 FAMILY PROTEIN"/>
    <property type="match status" value="1"/>
</dbReference>
<gene>
    <name evidence="3" type="ORF">M430DRAFT_144570</name>
</gene>
<evidence type="ECO:0000313" key="3">
    <source>
        <dbReference type="EMBL" id="PSS12368.1"/>
    </source>
</evidence>
<sequence>MDDSLLEKGDLGPVPPDQEPLPRWRAAERAIYYQIMTCLAVLFLILQYHGLLTCARPPPRARQVAGVPSYALEYAPLVWLDVQEQYFPSDIAAQVENTHPGINYTTIGDLPSLTLDNLDVLNSYGDDGKYVYLTSNIDVTTAPKWLDGVVPDSSGKTNGATSAAIIVNDHGAGLVDVFYMYFYAYNLGNTVLFQELGDHIGDWEHNMIRFQDGAPQEIWYSQHGNGEAFTYATVEKQGVRPVAYSARGSHANYAIAGTHDHTIPDLNLPAGLIQDYTSQGMIWDPAQSAYFYSYDAASASFTSADGISPTGAMRFRGQWGDEQYPDKDPRQKKFFGFYKFVSGPTGPWDKQLNRTKVCPDNGILCIVRDSLSP</sequence>
<evidence type="ECO:0000256" key="1">
    <source>
        <dbReference type="SAM" id="MobiDB-lite"/>
    </source>
</evidence>
<keyword evidence="4" id="KW-1185">Reference proteome</keyword>
<keyword evidence="2" id="KW-0472">Membrane</keyword>
<accession>A0A2T3AUN9</accession>
<dbReference type="PANTHER" id="PTHR48174:SF5">
    <property type="entry name" value="VACUOLAR PROTEIN SORTING-ASSOCIATED PROTEIN 62"/>
    <property type="match status" value="1"/>
</dbReference>
<dbReference type="Pfam" id="PF06101">
    <property type="entry name" value="Vps62"/>
    <property type="match status" value="1"/>
</dbReference>
<feature type="region of interest" description="Disordered" evidence="1">
    <location>
        <begin position="1"/>
        <end position="20"/>
    </location>
</feature>
<protein>
    <recommendedName>
        <fullName evidence="5">Vacuolar protein sorting-associated protein 62</fullName>
    </recommendedName>
</protein>
<proteinExistence type="predicted"/>
<organism evidence="3 4">
    <name type="scientific">Amorphotheca resinae ATCC 22711</name>
    <dbReference type="NCBI Taxonomy" id="857342"/>
    <lineage>
        <taxon>Eukaryota</taxon>
        <taxon>Fungi</taxon>
        <taxon>Dikarya</taxon>
        <taxon>Ascomycota</taxon>
        <taxon>Pezizomycotina</taxon>
        <taxon>Leotiomycetes</taxon>
        <taxon>Helotiales</taxon>
        <taxon>Amorphothecaceae</taxon>
        <taxon>Amorphotheca</taxon>
    </lineage>
</organism>
<name>A0A2T3AUN9_AMORE</name>
<keyword evidence="2" id="KW-0812">Transmembrane</keyword>
<evidence type="ECO:0008006" key="5">
    <source>
        <dbReference type="Google" id="ProtNLM"/>
    </source>
</evidence>
<feature type="transmembrane region" description="Helical" evidence="2">
    <location>
        <begin position="31"/>
        <end position="52"/>
    </location>
</feature>
<dbReference type="Proteomes" id="UP000241818">
    <property type="component" value="Unassembled WGS sequence"/>
</dbReference>
<dbReference type="AlphaFoldDB" id="A0A2T3AUN9"/>
<dbReference type="InParanoid" id="A0A2T3AUN9"/>
<evidence type="ECO:0000313" key="4">
    <source>
        <dbReference type="Proteomes" id="UP000241818"/>
    </source>
</evidence>
<keyword evidence="2" id="KW-1133">Transmembrane helix</keyword>
<dbReference type="EMBL" id="KZ679015">
    <property type="protein sequence ID" value="PSS12368.1"/>
    <property type="molecule type" value="Genomic_DNA"/>
</dbReference>
<feature type="compositionally biased region" description="Basic and acidic residues" evidence="1">
    <location>
        <begin position="1"/>
        <end position="10"/>
    </location>
</feature>
<dbReference type="GeneID" id="36570977"/>
<dbReference type="InterPro" id="IPR009291">
    <property type="entry name" value="Vps62"/>
</dbReference>
<dbReference type="RefSeq" id="XP_024718366.1">
    <property type="nucleotide sequence ID" value="XM_024862896.1"/>
</dbReference>
<dbReference type="OrthoDB" id="188042at2759"/>